<evidence type="ECO:0000313" key="2">
    <source>
        <dbReference type="EMBL" id="QIN84104.1"/>
    </source>
</evidence>
<reference evidence="2 3" key="1">
    <citation type="submission" date="2019-10" db="EMBL/GenBank/DDBJ databases">
        <title>Rubrobacter sp nov SCSIO 52090 isolated from a deep-sea sediment in the South China Sea.</title>
        <authorList>
            <person name="Chen R.W."/>
        </authorList>
    </citation>
    <scope>NUCLEOTIDE SEQUENCE [LARGE SCALE GENOMIC DNA]</scope>
    <source>
        <strain evidence="2 3">SCSIO 52909</strain>
    </source>
</reference>
<evidence type="ECO:0000313" key="3">
    <source>
        <dbReference type="Proteomes" id="UP000501452"/>
    </source>
</evidence>
<proteinExistence type="predicted"/>
<evidence type="ECO:0008006" key="4">
    <source>
        <dbReference type="Google" id="ProtNLM"/>
    </source>
</evidence>
<keyword evidence="1" id="KW-1133">Transmembrane helix</keyword>
<dbReference type="KEGG" id="rub:GBA63_16725"/>
<keyword evidence="1" id="KW-0812">Transmembrane</keyword>
<accession>A0A6G8QC67</accession>
<dbReference type="RefSeq" id="WP_166177970.1">
    <property type="nucleotide sequence ID" value="NZ_CP045119.1"/>
</dbReference>
<protein>
    <recommendedName>
        <fullName evidence="4">DUF1269 domain-containing protein</fullName>
    </recommendedName>
</protein>
<keyword evidence="3" id="KW-1185">Reference proteome</keyword>
<feature type="transmembrane region" description="Helical" evidence="1">
    <location>
        <begin position="104"/>
        <end position="123"/>
    </location>
</feature>
<name>A0A6G8QC67_9ACTN</name>
<dbReference type="Proteomes" id="UP000501452">
    <property type="component" value="Chromosome"/>
</dbReference>
<sequence>MTERREAQEQAPWYTVVGVIDDGTELNQAVTEIRDLGVDRDDLTVVLKRQDSSEPEPFPEGTRYIVVPGDKRGLEVPLGFAVSFVVIGTFFAITTPAIGIPTLMVFVSLAAILVAGSMSRVGVDPILMEMQAPQEEAGTWNQAFEMGKVLVFASTRERRLLRPVREALQRNGAMYYIVDRRLEPRAVHQALLRRAGGPRVGESVLDKSGGA</sequence>
<gene>
    <name evidence="2" type="ORF">GBA63_16725</name>
</gene>
<organism evidence="2 3">
    <name type="scientific">Rubrobacter tropicus</name>
    <dbReference type="NCBI Taxonomy" id="2653851"/>
    <lineage>
        <taxon>Bacteria</taxon>
        <taxon>Bacillati</taxon>
        <taxon>Actinomycetota</taxon>
        <taxon>Rubrobacteria</taxon>
        <taxon>Rubrobacterales</taxon>
        <taxon>Rubrobacteraceae</taxon>
        <taxon>Rubrobacter</taxon>
    </lineage>
</organism>
<dbReference type="AlphaFoldDB" id="A0A6G8QC67"/>
<feature type="transmembrane region" description="Helical" evidence="1">
    <location>
        <begin position="78"/>
        <end position="98"/>
    </location>
</feature>
<keyword evidence="1" id="KW-0472">Membrane</keyword>
<dbReference type="EMBL" id="CP045119">
    <property type="protein sequence ID" value="QIN84104.1"/>
    <property type="molecule type" value="Genomic_DNA"/>
</dbReference>
<evidence type="ECO:0000256" key="1">
    <source>
        <dbReference type="SAM" id="Phobius"/>
    </source>
</evidence>